<keyword evidence="1" id="KW-0175">Coiled coil</keyword>
<feature type="coiled-coil region" evidence="1">
    <location>
        <begin position="133"/>
        <end position="160"/>
    </location>
</feature>
<evidence type="ECO:0000313" key="3">
    <source>
        <dbReference type="EMBL" id="MFN1218161.1"/>
    </source>
</evidence>
<evidence type="ECO:0000256" key="2">
    <source>
        <dbReference type="SAM" id="Phobius"/>
    </source>
</evidence>
<comment type="caution">
    <text evidence="3">The sequence shown here is derived from an EMBL/GenBank/DDBJ whole genome shotgun (WGS) entry which is preliminary data.</text>
</comment>
<evidence type="ECO:0000313" key="4">
    <source>
        <dbReference type="Proteomes" id="UP001634154"/>
    </source>
</evidence>
<name>A0ABW9K518_9FLAO</name>
<keyword evidence="2" id="KW-1133">Transmembrane helix</keyword>
<protein>
    <recommendedName>
        <fullName evidence="5">DUF4760 domain-containing protein</fullName>
    </recommendedName>
</protein>
<reference evidence="3 4" key="1">
    <citation type="submission" date="2024-12" db="EMBL/GenBank/DDBJ databases">
        <title>Draft genome sequence of Chryseobacterium kwangjuense AG447.</title>
        <authorList>
            <person name="Cheptsov V.S."/>
            <person name="Belov A."/>
            <person name="Zavarzina A.G."/>
        </authorList>
    </citation>
    <scope>NUCLEOTIDE SEQUENCE [LARGE SCALE GENOMIC DNA]</scope>
    <source>
        <strain evidence="3 4">AG447</strain>
    </source>
</reference>
<accession>A0ABW9K518</accession>
<keyword evidence="4" id="KW-1185">Reference proteome</keyword>
<organism evidence="3 4">
    <name type="scientific">Chryseobacterium kwangjuense</name>
    <dbReference type="NCBI Taxonomy" id="267125"/>
    <lineage>
        <taxon>Bacteria</taxon>
        <taxon>Pseudomonadati</taxon>
        <taxon>Bacteroidota</taxon>
        <taxon>Flavobacteriia</taxon>
        <taxon>Flavobacteriales</taxon>
        <taxon>Weeksellaceae</taxon>
        <taxon>Chryseobacterium group</taxon>
        <taxon>Chryseobacterium</taxon>
    </lineage>
</organism>
<feature type="transmembrane region" description="Helical" evidence="2">
    <location>
        <begin position="6"/>
        <end position="27"/>
    </location>
</feature>
<evidence type="ECO:0000256" key="1">
    <source>
        <dbReference type="SAM" id="Coils"/>
    </source>
</evidence>
<proteinExistence type="predicted"/>
<dbReference type="RefSeq" id="WP_409357199.1">
    <property type="nucleotide sequence ID" value="NZ_JBJXVJ010000003.1"/>
</dbReference>
<evidence type="ECO:0008006" key="5">
    <source>
        <dbReference type="Google" id="ProtNLM"/>
    </source>
</evidence>
<gene>
    <name evidence="3" type="ORF">ACKW6Q_14415</name>
</gene>
<keyword evidence="2" id="KW-0812">Transmembrane</keyword>
<sequence>MNTTDTIAFFALLVAILALIFSFIVYLKDRRRNNQDQLFQEKLSSYKELLSLAKSTYSKFFDIIDYIQSFSGDENQWEKKYLRISGPYYGLAYEFNYALSKNSFIIPDDILNELTELELALTHFVTAGHHQSSEIAISSYEKLEKRIEKIENLIRKDLNIENLSRGLNNRLR</sequence>
<dbReference type="EMBL" id="JBJXVJ010000003">
    <property type="protein sequence ID" value="MFN1218161.1"/>
    <property type="molecule type" value="Genomic_DNA"/>
</dbReference>
<keyword evidence="2" id="KW-0472">Membrane</keyword>
<dbReference type="Proteomes" id="UP001634154">
    <property type="component" value="Unassembled WGS sequence"/>
</dbReference>